<accession>D4Z2F9</accession>
<evidence type="ECO:0000313" key="1">
    <source>
        <dbReference type="EMBL" id="BAI96791.1"/>
    </source>
</evidence>
<dbReference type="STRING" id="452662.SJA_C1-19570"/>
<dbReference type="KEGG" id="sjp:SJA_C1-19570"/>
<dbReference type="GeneID" id="29273549"/>
<dbReference type="PANTHER" id="PTHR40257:SF1">
    <property type="entry name" value="DUF1330 DOMAIN-CONTAINING PROTEIN"/>
    <property type="match status" value="1"/>
</dbReference>
<dbReference type="Gene3D" id="3.30.70.100">
    <property type="match status" value="1"/>
</dbReference>
<sequence length="145" mass="16565">MEQFIDPLPAAFAFFKSLPRDTPIHMLNLARYKDMAEYPADHPQVDAQWSGRRAYAEYGRLSEPILRRVGGNIVWRGAFEALVIGEPGQIWDDAFIAHYPSTEIFFELIKDPDFPAAWVHRSAGILDYRLMRFAPREPGHGFGSV</sequence>
<dbReference type="InterPro" id="IPR011008">
    <property type="entry name" value="Dimeric_a/b-barrel"/>
</dbReference>
<keyword evidence="2" id="KW-1185">Reference proteome</keyword>
<dbReference type="eggNOG" id="COG5470">
    <property type="taxonomic scope" value="Bacteria"/>
</dbReference>
<proteinExistence type="predicted"/>
<gene>
    <name evidence="1" type="ordered locus">SJA_C1-19570</name>
</gene>
<dbReference type="Proteomes" id="UP000007753">
    <property type="component" value="Chromosome 1"/>
</dbReference>
<organism evidence="1 2">
    <name type="scientific">Sphingobium indicum (strain DSM 16413 / CCM 7287 / MTCC 6362 / UT26 / NBRC 101211 / UT26S)</name>
    <name type="common">Sphingobium japonicum</name>
    <dbReference type="NCBI Taxonomy" id="452662"/>
    <lineage>
        <taxon>Bacteria</taxon>
        <taxon>Pseudomonadati</taxon>
        <taxon>Pseudomonadota</taxon>
        <taxon>Alphaproteobacteria</taxon>
        <taxon>Sphingomonadales</taxon>
        <taxon>Sphingomonadaceae</taxon>
        <taxon>Sphingobium</taxon>
    </lineage>
</organism>
<protein>
    <recommendedName>
        <fullName evidence="3">DUF1330 domain-containing protein</fullName>
    </recommendedName>
</protein>
<dbReference type="HOGENOM" id="CLU_131535_2_0_5"/>
<name>D4Z2F9_SPHIU</name>
<dbReference type="AlphaFoldDB" id="D4Z2F9"/>
<reference evidence="1 2" key="1">
    <citation type="journal article" date="2010" name="J. Bacteriol.">
        <title>Complete genome sequence of the representative gamma-hexachlorocyclohexane-degrading bacterium Sphingobium japonicum UT26.</title>
        <authorList>
            <person name="Nagata Y."/>
            <person name="Ohtsubo Y."/>
            <person name="Endo R."/>
            <person name="Ichikawa N."/>
            <person name="Ankai A."/>
            <person name="Oguchi A."/>
            <person name="Fukui S."/>
            <person name="Fujita N."/>
            <person name="Tsuda M."/>
        </authorList>
    </citation>
    <scope>NUCLEOTIDE SEQUENCE [LARGE SCALE GENOMIC DNA]</scope>
    <source>
        <strain evidence="2">DSM 16413 / CCM 7287 / MTCC 6362 / UT26 / NBRC 101211 / UT26S</strain>
    </source>
</reference>
<evidence type="ECO:0000313" key="2">
    <source>
        <dbReference type="Proteomes" id="UP000007753"/>
    </source>
</evidence>
<dbReference type="EMBL" id="AP010803">
    <property type="protein sequence ID" value="BAI96791.1"/>
    <property type="molecule type" value="Genomic_DNA"/>
</dbReference>
<dbReference type="RefSeq" id="WP_013040254.1">
    <property type="nucleotide sequence ID" value="NC_014006.1"/>
</dbReference>
<dbReference type="PANTHER" id="PTHR40257">
    <property type="match status" value="1"/>
</dbReference>
<evidence type="ECO:0008006" key="3">
    <source>
        <dbReference type="Google" id="ProtNLM"/>
    </source>
</evidence>
<dbReference type="SUPFAM" id="SSF54909">
    <property type="entry name" value="Dimeric alpha+beta barrel"/>
    <property type="match status" value="1"/>
</dbReference>